<dbReference type="InterPro" id="IPR012675">
    <property type="entry name" value="Beta-grasp_dom_sf"/>
</dbReference>
<accession>A0A172QV80</accession>
<dbReference type="PROSITE" id="PS51085">
    <property type="entry name" value="2FE2S_FER_2"/>
    <property type="match status" value="1"/>
</dbReference>
<dbReference type="PROSITE" id="PS00197">
    <property type="entry name" value="2FE2S_FER_1"/>
    <property type="match status" value="1"/>
</dbReference>
<evidence type="ECO:0000259" key="2">
    <source>
        <dbReference type="PROSITE" id="PS51085"/>
    </source>
</evidence>
<reference evidence="4 5" key="1">
    <citation type="submission" date="2016-05" db="EMBL/GenBank/DDBJ databases">
        <title>Complete genome sequence of Corynebacterium crudilactis, a new Corynebacterium species isolated from raw cow's milk.</title>
        <authorList>
            <person name="Christian R."/>
            <person name="Zimmermann J."/>
            <person name="Lipski A."/>
            <person name="Kalinowski J."/>
        </authorList>
    </citation>
    <scope>NUCLEOTIDE SEQUENCE [LARGE SCALE GENOMIC DNA]</scope>
    <source>
        <strain evidence="4 5">JZ16</strain>
    </source>
</reference>
<dbReference type="GO" id="GO:0051537">
    <property type="term" value="F:2 iron, 2 sulfur cluster binding"/>
    <property type="evidence" value="ECO:0007669"/>
    <property type="project" value="InterPro"/>
</dbReference>
<dbReference type="Gene3D" id="3.40.50.80">
    <property type="entry name" value="Nucleotide-binding domain of ferredoxin-NADP reductase (FNR) module"/>
    <property type="match status" value="1"/>
</dbReference>
<protein>
    <submittedName>
        <fullName evidence="4">Flavodoxin</fullName>
    </submittedName>
</protein>
<dbReference type="InterPro" id="IPR017938">
    <property type="entry name" value="Riboflavin_synthase-like_b-brl"/>
</dbReference>
<dbReference type="RefSeq" id="WP_066567334.1">
    <property type="nucleotide sequence ID" value="NZ_CP015622.1"/>
</dbReference>
<dbReference type="Gene3D" id="2.40.30.10">
    <property type="entry name" value="Translation factors"/>
    <property type="match status" value="1"/>
</dbReference>
<dbReference type="EMBL" id="CP015622">
    <property type="protein sequence ID" value="ANE04609.1"/>
    <property type="molecule type" value="Genomic_DNA"/>
</dbReference>
<dbReference type="InterPro" id="IPR017927">
    <property type="entry name" value="FAD-bd_FR_type"/>
</dbReference>
<dbReference type="InterPro" id="IPR036010">
    <property type="entry name" value="2Fe-2S_ferredoxin-like_sf"/>
</dbReference>
<dbReference type="CDD" id="cd06185">
    <property type="entry name" value="PDR_like"/>
    <property type="match status" value="1"/>
</dbReference>
<evidence type="ECO:0000259" key="3">
    <source>
        <dbReference type="PROSITE" id="PS51384"/>
    </source>
</evidence>
<evidence type="ECO:0000256" key="1">
    <source>
        <dbReference type="ARBA" id="ARBA00001974"/>
    </source>
</evidence>
<dbReference type="PANTHER" id="PTHR47354:SF2">
    <property type="entry name" value="BLR2392 PROTEIN"/>
    <property type="match status" value="1"/>
</dbReference>
<sequence>MLSKSEWQNAVVTSSEIIAEDIRRIELAPKFAIPVKPGEHLKIMVPLKSGQEKRSYSIVDAHHDGSTLALSVLKTRNSRGGSEFMHTLRPGDEISVSRPSQDFPLRVGAPEYVLVAGGIGITAIRGMASLLKKLGANYRIIFAARSPEAMAYKDELIAEHGTNLHLHFDSDGSTIDVEQLIDSLNHNVELYMCGPIRLMDAIRRAWNQRGLDPTNLRFETFGNSGWFSSEVFNIEVPELGIHTTVKKDESMLEALQRAGANMMFDCRKGECGLCQVRILNVDGHVDHRDVFLSDRQKESDTKACACVSRVVSSPVSSSPSSPTSTISVALS</sequence>
<evidence type="ECO:0000313" key="4">
    <source>
        <dbReference type="EMBL" id="ANE04609.1"/>
    </source>
</evidence>
<dbReference type="SUPFAM" id="SSF54292">
    <property type="entry name" value="2Fe-2S ferredoxin-like"/>
    <property type="match status" value="1"/>
</dbReference>
<dbReference type="PROSITE" id="PS51384">
    <property type="entry name" value="FAD_FR"/>
    <property type="match status" value="1"/>
</dbReference>
<dbReference type="Gene3D" id="3.10.20.30">
    <property type="match status" value="1"/>
</dbReference>
<dbReference type="PANTHER" id="PTHR47354">
    <property type="entry name" value="NADH OXIDOREDUCTASE HCR"/>
    <property type="match status" value="1"/>
</dbReference>
<comment type="cofactor">
    <cofactor evidence="1">
        <name>FAD</name>
        <dbReference type="ChEBI" id="CHEBI:57692"/>
    </cofactor>
</comment>
<feature type="domain" description="2Fe-2S ferredoxin-type" evidence="2">
    <location>
        <begin position="230"/>
        <end position="323"/>
    </location>
</feature>
<dbReference type="PRINTS" id="PR00409">
    <property type="entry name" value="PHDIOXRDTASE"/>
</dbReference>
<name>A0A172QV80_9CORY</name>
<dbReference type="SUPFAM" id="SSF63380">
    <property type="entry name" value="Riboflavin synthase domain-like"/>
    <property type="match status" value="1"/>
</dbReference>
<dbReference type="SUPFAM" id="SSF52343">
    <property type="entry name" value="Ferredoxin reductase-like, C-terminal NADP-linked domain"/>
    <property type="match status" value="1"/>
</dbReference>
<dbReference type="InterPro" id="IPR001041">
    <property type="entry name" value="2Fe-2S_ferredoxin-type"/>
</dbReference>
<dbReference type="AlphaFoldDB" id="A0A172QV80"/>
<dbReference type="Proteomes" id="UP000076929">
    <property type="component" value="Chromosome"/>
</dbReference>
<organism evidence="4 5">
    <name type="scientific">Corynebacterium crudilactis</name>
    <dbReference type="NCBI Taxonomy" id="1652495"/>
    <lineage>
        <taxon>Bacteria</taxon>
        <taxon>Bacillati</taxon>
        <taxon>Actinomycetota</taxon>
        <taxon>Actinomycetes</taxon>
        <taxon>Mycobacteriales</taxon>
        <taxon>Corynebacteriaceae</taxon>
        <taxon>Corynebacterium</taxon>
    </lineage>
</organism>
<dbReference type="CDD" id="cd00207">
    <property type="entry name" value="fer2"/>
    <property type="match status" value="1"/>
</dbReference>
<dbReference type="STRING" id="1652495.ccrud_10605"/>
<dbReference type="GO" id="GO:0016491">
    <property type="term" value="F:oxidoreductase activity"/>
    <property type="evidence" value="ECO:0007669"/>
    <property type="project" value="InterPro"/>
</dbReference>
<gene>
    <name evidence="4" type="ORF">ccrud_10605</name>
</gene>
<feature type="domain" description="FAD-binding FR-type" evidence="3">
    <location>
        <begin position="5"/>
        <end position="106"/>
    </location>
</feature>
<dbReference type="InterPro" id="IPR050415">
    <property type="entry name" value="MRET"/>
</dbReference>
<dbReference type="InterPro" id="IPR039261">
    <property type="entry name" value="FNR_nucleotide-bd"/>
</dbReference>
<dbReference type="OrthoDB" id="502624at2"/>
<evidence type="ECO:0000313" key="5">
    <source>
        <dbReference type="Proteomes" id="UP000076929"/>
    </source>
</evidence>
<proteinExistence type="predicted"/>
<dbReference type="InterPro" id="IPR006058">
    <property type="entry name" value="2Fe2S_fd_BS"/>
</dbReference>
<dbReference type="KEGG" id="ccjz:ccrud_10605"/>
<keyword evidence="5" id="KW-1185">Reference proteome</keyword>
<dbReference type="Pfam" id="PF00111">
    <property type="entry name" value="Fer2"/>
    <property type="match status" value="1"/>
</dbReference>